<dbReference type="InterPro" id="IPR039356">
    <property type="entry name" value="YfbR/HDDC2"/>
</dbReference>
<evidence type="ECO:0000256" key="1">
    <source>
        <dbReference type="ARBA" id="ARBA00001638"/>
    </source>
</evidence>
<keyword evidence="6" id="KW-0479">Metal-binding</keyword>
<evidence type="ECO:0000259" key="8">
    <source>
        <dbReference type="PROSITE" id="PS51186"/>
    </source>
</evidence>
<dbReference type="SMART" id="SM00471">
    <property type="entry name" value="HDc"/>
    <property type="match status" value="1"/>
</dbReference>
<dbReference type="PANTHER" id="PTHR11845">
    <property type="entry name" value="5'-DEOXYNUCLEOTIDASE HDDC2"/>
    <property type="match status" value="1"/>
</dbReference>
<evidence type="ECO:0000256" key="6">
    <source>
        <dbReference type="ARBA" id="ARBA00022723"/>
    </source>
</evidence>
<dbReference type="InterPro" id="IPR000182">
    <property type="entry name" value="GNAT_dom"/>
</dbReference>
<dbReference type="SUPFAM" id="SSF109604">
    <property type="entry name" value="HD-domain/PDEase-like"/>
    <property type="match status" value="1"/>
</dbReference>
<dbReference type="RefSeq" id="WP_288185842.1">
    <property type="nucleotide sequence ID" value="NZ_LT608335.1"/>
</dbReference>
<dbReference type="CDD" id="cd04301">
    <property type="entry name" value="NAT_SF"/>
    <property type="match status" value="1"/>
</dbReference>
<keyword evidence="7 9" id="KW-0378">Hydrolase</keyword>
<gene>
    <name evidence="9" type="ORF">KL86SPO_70245</name>
</gene>
<reference evidence="9" key="1">
    <citation type="submission" date="2016-08" db="EMBL/GenBank/DDBJ databases">
        <authorList>
            <person name="Seilhamer J.J."/>
        </authorList>
    </citation>
    <scope>NUCLEOTIDE SEQUENCE</scope>
    <source>
        <strain evidence="9">86</strain>
    </source>
</reference>
<dbReference type="PANTHER" id="PTHR11845:SF13">
    <property type="entry name" value="5'-DEOXYNUCLEOTIDASE HDDC2"/>
    <property type="match status" value="1"/>
</dbReference>
<evidence type="ECO:0000256" key="5">
    <source>
        <dbReference type="ARBA" id="ARBA00012964"/>
    </source>
</evidence>
<feature type="domain" description="N-acetyltransferase" evidence="8">
    <location>
        <begin position="1"/>
        <end position="135"/>
    </location>
</feature>
<evidence type="ECO:0000256" key="4">
    <source>
        <dbReference type="ARBA" id="ARBA00011738"/>
    </source>
</evidence>
<dbReference type="EC" id="3.1.3.89" evidence="5"/>
<evidence type="ECO:0000256" key="7">
    <source>
        <dbReference type="ARBA" id="ARBA00022801"/>
    </source>
</evidence>
<dbReference type="GO" id="GO:0046872">
    <property type="term" value="F:metal ion binding"/>
    <property type="evidence" value="ECO:0007669"/>
    <property type="project" value="UniProtKB-KW"/>
</dbReference>
<dbReference type="AlphaFoldDB" id="A0A212M0X5"/>
<comment type="subunit">
    <text evidence="4">Homodimer.</text>
</comment>
<dbReference type="EMBL" id="FMJE01000007">
    <property type="protein sequence ID" value="SCM83387.1"/>
    <property type="molecule type" value="Genomic_DNA"/>
</dbReference>
<sequence>MEIKIITAKQTWELRQKVLWPDKDISCVQLPDDNVGTHYGLYNGGRLIAVVSTFAKQGEIQFRKFATDQAYQGQGYGTTLLRHVISAAEAGGATAIWCNARLDKAAFYQKFGLEKTAEEYERDGLQYIIMRKQLVAARLSERLEQQIKFIVEVDKLKNIYRKNLVIGSERPETDAEHSWHLAIMAMLLAEHITSCRVDVLKIIKMVLIHDIVEIDAGDTYCYDQQAGLDKAAREQAAADRLFGLLPAGQSQELRALWDEFEQKQSPEARMADALDRLQPLLLHYHTGGKSWQDNGINADQVRERNRQTRGIAAELGLLVEQIIEDSVAKGYLPK</sequence>
<dbReference type="GO" id="GO:0002953">
    <property type="term" value="F:5'-deoxynucleotidase activity"/>
    <property type="evidence" value="ECO:0007669"/>
    <property type="project" value="UniProtKB-EC"/>
</dbReference>
<dbReference type="GO" id="GO:0016747">
    <property type="term" value="F:acyltransferase activity, transferring groups other than amino-acyl groups"/>
    <property type="evidence" value="ECO:0007669"/>
    <property type="project" value="InterPro"/>
</dbReference>
<proteinExistence type="predicted"/>
<dbReference type="Gene3D" id="1.10.3210.10">
    <property type="entry name" value="Hypothetical protein af1432"/>
    <property type="match status" value="1"/>
</dbReference>
<name>A0A212M0X5_9FIRM</name>
<comment type="cofactor">
    <cofactor evidence="2">
        <name>Mn(2+)</name>
        <dbReference type="ChEBI" id="CHEBI:29035"/>
    </cofactor>
</comment>
<protein>
    <recommendedName>
        <fullName evidence="5">5'-deoxynucleotidase</fullName>
        <ecNumber evidence="5">3.1.3.89</ecNumber>
    </recommendedName>
</protein>
<organism evidence="9">
    <name type="scientific">uncultured Sporomusa sp</name>
    <dbReference type="NCBI Taxonomy" id="307249"/>
    <lineage>
        <taxon>Bacteria</taxon>
        <taxon>Bacillati</taxon>
        <taxon>Bacillota</taxon>
        <taxon>Negativicutes</taxon>
        <taxon>Selenomonadales</taxon>
        <taxon>Sporomusaceae</taxon>
        <taxon>Sporomusa</taxon>
        <taxon>environmental samples</taxon>
    </lineage>
</organism>
<dbReference type="Pfam" id="PF13673">
    <property type="entry name" value="Acetyltransf_10"/>
    <property type="match status" value="1"/>
</dbReference>
<dbReference type="Pfam" id="PF13023">
    <property type="entry name" value="HD_3"/>
    <property type="match status" value="1"/>
</dbReference>
<comment type="cofactor">
    <cofactor evidence="3">
        <name>Co(2+)</name>
        <dbReference type="ChEBI" id="CHEBI:48828"/>
    </cofactor>
</comment>
<dbReference type="GO" id="GO:0005737">
    <property type="term" value="C:cytoplasm"/>
    <property type="evidence" value="ECO:0007669"/>
    <property type="project" value="TreeGrafter"/>
</dbReference>
<dbReference type="SUPFAM" id="SSF55729">
    <property type="entry name" value="Acyl-CoA N-acyltransferases (Nat)"/>
    <property type="match status" value="1"/>
</dbReference>
<evidence type="ECO:0000256" key="3">
    <source>
        <dbReference type="ARBA" id="ARBA00001941"/>
    </source>
</evidence>
<dbReference type="InterPro" id="IPR006674">
    <property type="entry name" value="HD_domain"/>
</dbReference>
<evidence type="ECO:0000256" key="2">
    <source>
        <dbReference type="ARBA" id="ARBA00001936"/>
    </source>
</evidence>
<dbReference type="InterPro" id="IPR003607">
    <property type="entry name" value="HD/PDEase_dom"/>
</dbReference>
<accession>A0A212M0X5</accession>
<dbReference type="PROSITE" id="PS51186">
    <property type="entry name" value="GNAT"/>
    <property type="match status" value="1"/>
</dbReference>
<comment type="catalytic activity">
    <reaction evidence="1">
        <text>a 2'-deoxyribonucleoside 5'-phosphate + H2O = a 2'-deoxyribonucleoside + phosphate</text>
        <dbReference type="Rhea" id="RHEA:36167"/>
        <dbReference type="ChEBI" id="CHEBI:15377"/>
        <dbReference type="ChEBI" id="CHEBI:18274"/>
        <dbReference type="ChEBI" id="CHEBI:43474"/>
        <dbReference type="ChEBI" id="CHEBI:65317"/>
        <dbReference type="EC" id="3.1.3.89"/>
    </reaction>
</comment>
<dbReference type="Gene3D" id="3.40.630.30">
    <property type="match status" value="1"/>
</dbReference>
<dbReference type="InterPro" id="IPR016181">
    <property type="entry name" value="Acyl_CoA_acyltransferase"/>
</dbReference>
<evidence type="ECO:0000313" key="9">
    <source>
        <dbReference type="EMBL" id="SCM83387.1"/>
    </source>
</evidence>